<sequence length="108" mass="11598">MQCAIFSLAGRTPFQWSSKLISGHVHANLALQRNGTNQLATTPFPLSLTQARLTSQGKQPPTLSHLPPINLTNNPKVKRAIGRSHTPLSPPSRTSTCLGTPDCAPRPP</sequence>
<dbReference type="AlphaFoldDB" id="A0A9P5X1L9"/>
<evidence type="ECO:0000313" key="3">
    <source>
        <dbReference type="Proteomes" id="UP000807342"/>
    </source>
</evidence>
<evidence type="ECO:0000313" key="2">
    <source>
        <dbReference type="EMBL" id="KAF9441702.1"/>
    </source>
</evidence>
<name>A0A9P5X1L9_9AGAR</name>
<protein>
    <submittedName>
        <fullName evidence="2">Uncharacterized protein</fullName>
    </submittedName>
</protein>
<accession>A0A9P5X1L9</accession>
<proteinExistence type="predicted"/>
<keyword evidence="3" id="KW-1185">Reference proteome</keyword>
<reference evidence="2" key="1">
    <citation type="submission" date="2020-11" db="EMBL/GenBank/DDBJ databases">
        <authorList>
            <consortium name="DOE Joint Genome Institute"/>
            <person name="Ahrendt S."/>
            <person name="Riley R."/>
            <person name="Andreopoulos W."/>
            <person name="Labutti K."/>
            <person name="Pangilinan J."/>
            <person name="Ruiz-Duenas F.J."/>
            <person name="Barrasa J.M."/>
            <person name="Sanchez-Garcia M."/>
            <person name="Camarero S."/>
            <person name="Miyauchi S."/>
            <person name="Serrano A."/>
            <person name="Linde D."/>
            <person name="Babiker R."/>
            <person name="Drula E."/>
            <person name="Ayuso-Fernandez I."/>
            <person name="Pacheco R."/>
            <person name="Padilla G."/>
            <person name="Ferreira P."/>
            <person name="Barriuso J."/>
            <person name="Kellner H."/>
            <person name="Castanera R."/>
            <person name="Alfaro M."/>
            <person name="Ramirez L."/>
            <person name="Pisabarro A.G."/>
            <person name="Kuo A."/>
            <person name="Tritt A."/>
            <person name="Lipzen A."/>
            <person name="He G."/>
            <person name="Yan M."/>
            <person name="Ng V."/>
            <person name="Cullen D."/>
            <person name="Martin F."/>
            <person name="Rosso M.-N."/>
            <person name="Henrissat B."/>
            <person name="Hibbett D."/>
            <person name="Martinez A.T."/>
            <person name="Grigoriev I.V."/>
        </authorList>
    </citation>
    <scope>NUCLEOTIDE SEQUENCE</scope>
    <source>
        <strain evidence="2">MF-IS2</strain>
    </source>
</reference>
<comment type="caution">
    <text evidence="2">The sequence shown here is derived from an EMBL/GenBank/DDBJ whole genome shotgun (WGS) entry which is preliminary data.</text>
</comment>
<organism evidence="2 3">
    <name type="scientific">Macrolepiota fuliginosa MF-IS2</name>
    <dbReference type="NCBI Taxonomy" id="1400762"/>
    <lineage>
        <taxon>Eukaryota</taxon>
        <taxon>Fungi</taxon>
        <taxon>Dikarya</taxon>
        <taxon>Basidiomycota</taxon>
        <taxon>Agaricomycotina</taxon>
        <taxon>Agaricomycetes</taxon>
        <taxon>Agaricomycetidae</taxon>
        <taxon>Agaricales</taxon>
        <taxon>Agaricineae</taxon>
        <taxon>Agaricaceae</taxon>
        <taxon>Macrolepiota</taxon>
    </lineage>
</organism>
<evidence type="ECO:0000256" key="1">
    <source>
        <dbReference type="SAM" id="MobiDB-lite"/>
    </source>
</evidence>
<dbReference type="EMBL" id="MU151814">
    <property type="protein sequence ID" value="KAF9441702.1"/>
    <property type="molecule type" value="Genomic_DNA"/>
</dbReference>
<dbReference type="Proteomes" id="UP000807342">
    <property type="component" value="Unassembled WGS sequence"/>
</dbReference>
<gene>
    <name evidence="2" type="ORF">P691DRAFT_546007</name>
</gene>
<feature type="compositionally biased region" description="Polar residues" evidence="1">
    <location>
        <begin position="53"/>
        <end position="62"/>
    </location>
</feature>
<feature type="region of interest" description="Disordered" evidence="1">
    <location>
        <begin position="53"/>
        <end position="108"/>
    </location>
</feature>